<keyword evidence="1" id="KW-1133">Transmembrane helix</keyword>
<comment type="caution">
    <text evidence="2">The sequence shown here is derived from an EMBL/GenBank/DDBJ whole genome shotgun (WGS) entry which is preliminary data.</text>
</comment>
<reference evidence="2" key="1">
    <citation type="submission" date="2021-02" db="EMBL/GenBank/DDBJ databases">
        <authorList>
            <person name="Dougan E. K."/>
            <person name="Rhodes N."/>
            <person name="Thang M."/>
            <person name="Chan C."/>
        </authorList>
    </citation>
    <scope>NUCLEOTIDE SEQUENCE</scope>
</reference>
<proteinExistence type="predicted"/>
<keyword evidence="1" id="KW-0472">Membrane</keyword>
<dbReference type="EMBL" id="CAJNJA010015044">
    <property type="protein sequence ID" value="CAE7355541.1"/>
    <property type="molecule type" value="Genomic_DNA"/>
</dbReference>
<dbReference type="AlphaFoldDB" id="A0A812PU43"/>
<organism evidence="2 3">
    <name type="scientific">Symbiodinium necroappetens</name>
    <dbReference type="NCBI Taxonomy" id="1628268"/>
    <lineage>
        <taxon>Eukaryota</taxon>
        <taxon>Sar</taxon>
        <taxon>Alveolata</taxon>
        <taxon>Dinophyceae</taxon>
        <taxon>Suessiales</taxon>
        <taxon>Symbiodiniaceae</taxon>
        <taxon>Symbiodinium</taxon>
    </lineage>
</organism>
<evidence type="ECO:0000313" key="3">
    <source>
        <dbReference type="Proteomes" id="UP000601435"/>
    </source>
</evidence>
<evidence type="ECO:0000313" key="2">
    <source>
        <dbReference type="EMBL" id="CAE7355541.1"/>
    </source>
</evidence>
<accession>A0A812PU43</accession>
<dbReference type="Proteomes" id="UP000601435">
    <property type="component" value="Unassembled WGS sequence"/>
</dbReference>
<dbReference type="OrthoDB" id="430258at2759"/>
<feature type="transmembrane region" description="Helical" evidence="1">
    <location>
        <begin position="55"/>
        <end position="78"/>
    </location>
</feature>
<protein>
    <submittedName>
        <fullName evidence="2">Uncharacterized protein</fullName>
    </submittedName>
</protein>
<feature type="transmembrane region" description="Helical" evidence="1">
    <location>
        <begin position="22"/>
        <end position="43"/>
    </location>
</feature>
<keyword evidence="1" id="KW-0812">Transmembrane</keyword>
<keyword evidence="3" id="KW-1185">Reference proteome</keyword>
<gene>
    <name evidence="2" type="ORF">SNEC2469_LOCUS9294</name>
</gene>
<evidence type="ECO:0000256" key="1">
    <source>
        <dbReference type="SAM" id="Phobius"/>
    </source>
</evidence>
<name>A0A812PU43_9DINO</name>
<sequence>MSPQVAIKNIRRIESLQDPKPWQIFSLKFYPLMLGMMGLSVALRKLFRSGFAGGMVTYGGLVSGIGTTLFVSAFAYWFEDAFGVKAKKSEPTAK</sequence>